<feature type="region of interest" description="Disordered" evidence="13">
    <location>
        <begin position="286"/>
        <end position="376"/>
    </location>
</feature>
<proteinExistence type="inferred from homology"/>
<dbReference type="SUPFAM" id="SSF100879">
    <property type="entry name" value="Lesion bypass DNA polymerase (Y-family), little finger domain"/>
    <property type="match status" value="1"/>
</dbReference>
<feature type="domain" description="UmuC" evidence="15">
    <location>
        <begin position="493"/>
        <end position="704"/>
    </location>
</feature>
<dbReference type="EMBL" id="MCFC01000004">
    <property type="protein sequence ID" value="ORY33993.1"/>
    <property type="molecule type" value="Genomic_DNA"/>
</dbReference>
<dbReference type="InterPro" id="IPR036775">
    <property type="entry name" value="DNA_pol_Y-fam_lit_finger_sf"/>
</dbReference>
<dbReference type="InterPro" id="IPR043502">
    <property type="entry name" value="DNA/RNA_pol_sf"/>
</dbReference>
<evidence type="ECO:0000256" key="8">
    <source>
        <dbReference type="ARBA" id="ARBA00022763"/>
    </source>
</evidence>
<comment type="similarity">
    <text evidence="2">Belongs to the DNA polymerase type-Y family.</text>
</comment>
<keyword evidence="10" id="KW-0238">DNA-binding</keyword>
<dbReference type="Pfam" id="PF16727">
    <property type="entry name" value="REV1_C"/>
    <property type="match status" value="1"/>
</dbReference>
<dbReference type="SUPFAM" id="SSF52113">
    <property type="entry name" value="BRCT domain"/>
    <property type="match status" value="1"/>
</dbReference>
<dbReference type="FunCoup" id="A0A1Y2BGR2">
    <property type="interactions" value="333"/>
</dbReference>
<dbReference type="SMART" id="SM00292">
    <property type="entry name" value="BRCT"/>
    <property type="match status" value="1"/>
</dbReference>
<evidence type="ECO:0000256" key="10">
    <source>
        <dbReference type="ARBA" id="ARBA00023125"/>
    </source>
</evidence>
<dbReference type="GO" id="GO:0070987">
    <property type="term" value="P:error-free translesion synthesis"/>
    <property type="evidence" value="ECO:0007669"/>
    <property type="project" value="TreeGrafter"/>
</dbReference>
<feature type="region of interest" description="Disordered" evidence="13">
    <location>
        <begin position="1150"/>
        <end position="1216"/>
    </location>
</feature>
<evidence type="ECO:0000259" key="15">
    <source>
        <dbReference type="PROSITE" id="PS50173"/>
    </source>
</evidence>
<organism evidence="16 17">
    <name type="scientific">Naematelia encephala</name>
    <dbReference type="NCBI Taxonomy" id="71784"/>
    <lineage>
        <taxon>Eukaryota</taxon>
        <taxon>Fungi</taxon>
        <taxon>Dikarya</taxon>
        <taxon>Basidiomycota</taxon>
        <taxon>Agaricomycotina</taxon>
        <taxon>Tremellomycetes</taxon>
        <taxon>Tremellales</taxon>
        <taxon>Naemateliaceae</taxon>
        <taxon>Naematelia</taxon>
    </lineage>
</organism>
<feature type="region of interest" description="Disordered" evidence="13">
    <location>
        <begin position="239"/>
        <end position="274"/>
    </location>
</feature>
<keyword evidence="7" id="KW-0479">Metal-binding</keyword>
<evidence type="ECO:0000256" key="9">
    <source>
        <dbReference type="ARBA" id="ARBA00022842"/>
    </source>
</evidence>
<keyword evidence="5" id="KW-0808">Transferase</keyword>
<evidence type="ECO:0000256" key="1">
    <source>
        <dbReference type="ARBA" id="ARBA00004123"/>
    </source>
</evidence>
<dbReference type="GO" id="GO:0003684">
    <property type="term" value="F:damaged DNA binding"/>
    <property type="evidence" value="ECO:0007669"/>
    <property type="project" value="InterPro"/>
</dbReference>
<dbReference type="Pfam" id="PF14377">
    <property type="entry name" value="UBM"/>
    <property type="match status" value="2"/>
</dbReference>
<evidence type="ECO:0000313" key="17">
    <source>
        <dbReference type="Proteomes" id="UP000193986"/>
    </source>
</evidence>
<accession>A0A1Y2BGR2</accession>
<evidence type="ECO:0000256" key="13">
    <source>
        <dbReference type="SAM" id="MobiDB-lite"/>
    </source>
</evidence>
<dbReference type="Gene3D" id="3.40.1170.60">
    <property type="match status" value="1"/>
</dbReference>
<evidence type="ECO:0000256" key="5">
    <source>
        <dbReference type="ARBA" id="ARBA00022679"/>
    </source>
</evidence>
<dbReference type="GO" id="GO:0006281">
    <property type="term" value="P:DNA repair"/>
    <property type="evidence" value="ECO:0007669"/>
    <property type="project" value="UniProtKB-KW"/>
</dbReference>
<feature type="compositionally biased region" description="Basic and acidic residues" evidence="13">
    <location>
        <begin position="360"/>
        <end position="376"/>
    </location>
</feature>
<dbReference type="Gene3D" id="3.30.1490.100">
    <property type="entry name" value="DNA polymerase, Y-family, little finger domain"/>
    <property type="match status" value="1"/>
</dbReference>
<gene>
    <name evidence="16" type="ORF">BCR39DRAFT_518059</name>
</gene>
<dbReference type="Gene3D" id="1.20.58.1280">
    <property type="entry name" value="DNA repair protein Rev1, C-terminal domain"/>
    <property type="match status" value="1"/>
</dbReference>
<evidence type="ECO:0000256" key="7">
    <source>
        <dbReference type="ARBA" id="ARBA00022723"/>
    </source>
</evidence>
<feature type="region of interest" description="Disordered" evidence="13">
    <location>
        <begin position="1"/>
        <end position="89"/>
    </location>
</feature>
<keyword evidence="11" id="KW-0234">DNA repair</keyword>
<dbReference type="Gene3D" id="6.10.250.1630">
    <property type="match status" value="1"/>
</dbReference>
<evidence type="ECO:0000256" key="6">
    <source>
        <dbReference type="ARBA" id="ARBA00022695"/>
    </source>
</evidence>
<dbReference type="GO" id="GO:0042276">
    <property type="term" value="P:error-prone translesion synthesis"/>
    <property type="evidence" value="ECO:0007669"/>
    <property type="project" value="TreeGrafter"/>
</dbReference>
<dbReference type="Pfam" id="PF16589">
    <property type="entry name" value="BRCT_2"/>
    <property type="match status" value="1"/>
</dbReference>
<evidence type="ECO:0000256" key="4">
    <source>
        <dbReference type="ARBA" id="ARBA00022634"/>
    </source>
</evidence>
<dbReference type="GO" id="GO:0017125">
    <property type="term" value="F:deoxycytidyl transferase activity"/>
    <property type="evidence" value="ECO:0007669"/>
    <property type="project" value="TreeGrafter"/>
</dbReference>
<evidence type="ECO:0000256" key="2">
    <source>
        <dbReference type="ARBA" id="ARBA00010945"/>
    </source>
</evidence>
<dbReference type="InParanoid" id="A0A1Y2BGR2"/>
<dbReference type="InterPro" id="IPR053848">
    <property type="entry name" value="IMS_HHH_1"/>
</dbReference>
<evidence type="ECO:0000313" key="16">
    <source>
        <dbReference type="EMBL" id="ORY33993.1"/>
    </source>
</evidence>
<dbReference type="GO" id="GO:0003887">
    <property type="term" value="F:DNA-directed DNA polymerase activity"/>
    <property type="evidence" value="ECO:0007669"/>
    <property type="project" value="InterPro"/>
</dbReference>
<evidence type="ECO:0000256" key="12">
    <source>
        <dbReference type="ARBA" id="ARBA00023242"/>
    </source>
</evidence>
<feature type="compositionally biased region" description="Basic and acidic residues" evidence="13">
    <location>
        <begin position="1167"/>
        <end position="1184"/>
    </location>
</feature>
<keyword evidence="6" id="KW-0548">Nucleotidyltransferase</keyword>
<sequence>MSQRLRGSQEEGISHSSSFPVSSPSFWDEAASVPLPSVPAKRRPSSQHVDDDDEAAEDLKVVPSDVDTSIKRQRRSSPETTLSYLPNRTAPIDIDDPHSYLVNPEYAPNKFGDIGDYMRKKEIKVQTQNRDIALASAAAGLPQIFAGLSFYINGNTHPPMEELRKMILQRGGEVRPVLRSKGMVKYIIAPMLTLSKFRQFANYKVVREAWILESCKEDKLLDWSRWKLQIQGGWEESGRKGLEGFLNGTQAESMNVKDEEEQEDEEKETVPPISLKPIRLSTRSLLTPVRPAFPTTSSSKKRYPSSPAPSTPKKEEPPKDIDTSKPIKQAAESSSSTVTEPGLAILKDSANSSIPISPSRVREETPAKEKIGPHIRKPEGGPWWWDNYYSRDSNEDAARLLKDQEWTIRNTAQRGNEGGFIDGYYQNSRLHHLSTWKAELKVLVAAAQRQSEEIALTVPSSSTVAPYSLSKSVLPRSLIVPPNNNASASERVIFHVDFDCFFVSCGLATRPHLRGKPAVVCHSQTGRAASSTSEIASASYEARALGVRNGMNLGKARTLVGEDLQTIPYEFETYKQFSLAFYTVLMGYADELQAVSVDEALIDVTSAVAARALAPEEAEDEAGEDEAGGVQKARDPAVEIAEKIRDDVRGLTQGCEVSIGISHNILLAKLATRQAKPAGVYHLVEEAVPSFLAPLDVEDFPSVGWSLKSKIQDKLGTTNCGELLEQPKASLQRICGPKNGEMIWGYLRGLDDRKLEPHKERKSVSAEMNYGIRFKTQEQAELCVRDLAVEVAKRMRQVNAKGKLLTLKLLKRHPDAPIEPPKFLGHGWCETFNKSASISNKGGSATDDPEILASESIKLLRAMRLDPVELRGVGIQITKLDGEAKVLEREAGQGTLSFARRPRTRSSSLREENESRRSTSPSGQQGLNVNAEGKTARSPTPALGLPVQDDAKTPPSPAAHPISRSTSPSANPPRVEPAKFIDAITGQSPEATRLFSANADAGPSRMMSTSSDGIDPDFLAALPPDLRLEVKRDFARTRAVSENPVIAEAVDPPETSKRAATISPAKPTTRHAAAHITRQLRPKVKTQLRASAIADLPLYGAWSKAKEQDHVVDLTAETDEMVAQYRVVELKELGIDPEVFRELPEEMQKEVFEEERRKSTKRRILHRPADNSRLRARERARESTRTASLSPSTSSRAGSAQPQVTRTPRIAITRPPKPTLLKVTRLPDVLETITKWIESRNGAGPAPRDAGKVRNYLLRCMDEKEAGIGGIEYAVEVLKWMRVLLREKWPDEEKDIRKDGGGGVKAGREWWETWKAFGDEVGEKWKVKFGASMRL</sequence>
<evidence type="ECO:0000256" key="3">
    <source>
        <dbReference type="ARBA" id="ARBA00020399"/>
    </source>
</evidence>
<dbReference type="InterPro" id="IPR001357">
    <property type="entry name" value="BRCT_dom"/>
</dbReference>
<dbReference type="Gene3D" id="3.40.50.10190">
    <property type="entry name" value="BRCT domain"/>
    <property type="match status" value="1"/>
</dbReference>
<protein>
    <recommendedName>
        <fullName evidence="3">DNA repair protein REV1</fullName>
    </recommendedName>
</protein>
<dbReference type="InterPro" id="IPR043128">
    <property type="entry name" value="Rev_trsase/Diguanyl_cyclase"/>
</dbReference>
<dbReference type="FunFam" id="3.30.1490.100:FF:000001">
    <property type="entry name" value="DNA repair protein REV1"/>
    <property type="match status" value="1"/>
</dbReference>
<dbReference type="PROSITE" id="PS50172">
    <property type="entry name" value="BRCT"/>
    <property type="match status" value="1"/>
</dbReference>
<feature type="region of interest" description="Disordered" evidence="13">
    <location>
        <begin position="893"/>
        <end position="976"/>
    </location>
</feature>
<dbReference type="InterPro" id="IPR036420">
    <property type="entry name" value="BRCT_dom_sf"/>
</dbReference>
<dbReference type="PROSITE" id="PS50173">
    <property type="entry name" value="UMUC"/>
    <property type="match status" value="1"/>
</dbReference>
<dbReference type="Pfam" id="PF21999">
    <property type="entry name" value="IMS_HHH_1"/>
    <property type="match status" value="1"/>
</dbReference>
<evidence type="ECO:0000259" key="14">
    <source>
        <dbReference type="PROSITE" id="PS50172"/>
    </source>
</evidence>
<dbReference type="Pfam" id="PF00817">
    <property type="entry name" value="IMS"/>
    <property type="match status" value="1"/>
</dbReference>
<feature type="compositionally biased region" description="Low complexity" evidence="13">
    <location>
        <begin position="14"/>
        <end position="26"/>
    </location>
</feature>
<dbReference type="Gene3D" id="6.10.250.1490">
    <property type="match status" value="1"/>
</dbReference>
<dbReference type="GO" id="GO:0005634">
    <property type="term" value="C:nucleus"/>
    <property type="evidence" value="ECO:0007669"/>
    <property type="project" value="UniProtKB-SubCell"/>
</dbReference>
<dbReference type="Proteomes" id="UP000193986">
    <property type="component" value="Unassembled WGS sequence"/>
</dbReference>
<dbReference type="InterPro" id="IPR025527">
    <property type="entry name" value="HUWE1/Rev1_UBM"/>
</dbReference>
<feature type="compositionally biased region" description="Polar residues" evidence="13">
    <location>
        <begin position="1189"/>
        <end position="1206"/>
    </location>
</feature>
<keyword evidence="12" id="KW-0539">Nucleus</keyword>
<keyword evidence="9" id="KW-0460">Magnesium</keyword>
<reference evidence="16 17" key="1">
    <citation type="submission" date="2016-07" db="EMBL/GenBank/DDBJ databases">
        <title>Pervasive Adenine N6-methylation of Active Genes in Fungi.</title>
        <authorList>
            <consortium name="DOE Joint Genome Institute"/>
            <person name="Mondo S.J."/>
            <person name="Dannebaum R.O."/>
            <person name="Kuo R.C."/>
            <person name="Labutti K."/>
            <person name="Haridas S."/>
            <person name="Kuo A."/>
            <person name="Salamov A."/>
            <person name="Ahrendt S.R."/>
            <person name="Lipzen A."/>
            <person name="Sullivan W."/>
            <person name="Andreopoulos W.B."/>
            <person name="Clum A."/>
            <person name="Lindquist E."/>
            <person name="Daum C."/>
            <person name="Ramamoorthy G.K."/>
            <person name="Gryganskyi A."/>
            <person name="Culley D."/>
            <person name="Magnuson J.K."/>
            <person name="James T.Y."/>
            <person name="O'Malley M.A."/>
            <person name="Stajich J.E."/>
            <person name="Spatafora J.W."/>
            <person name="Visel A."/>
            <person name="Grigoriev I.V."/>
        </authorList>
    </citation>
    <scope>NUCLEOTIDE SEQUENCE [LARGE SCALE GENOMIC DNA]</scope>
    <source>
        <strain evidence="16 17">68-887.2</strain>
    </source>
</reference>
<dbReference type="InterPro" id="IPR031991">
    <property type="entry name" value="Rev1_C"/>
</dbReference>
<dbReference type="PANTHER" id="PTHR45990">
    <property type="entry name" value="DNA REPAIR PROTEIN REV1"/>
    <property type="match status" value="1"/>
</dbReference>
<keyword evidence="17" id="KW-1185">Reference proteome</keyword>
<dbReference type="PANTHER" id="PTHR45990:SF1">
    <property type="entry name" value="DNA REPAIR PROTEIN REV1"/>
    <property type="match status" value="1"/>
</dbReference>
<dbReference type="InterPro" id="IPR038401">
    <property type="entry name" value="Rev1_C_sf"/>
</dbReference>
<feature type="domain" description="BRCT" evidence="14">
    <location>
        <begin position="140"/>
        <end position="228"/>
    </location>
</feature>
<keyword evidence="8" id="KW-0227">DNA damage</keyword>
<dbReference type="STRING" id="71784.A0A1Y2BGR2"/>
<dbReference type="Gene3D" id="1.10.150.20">
    <property type="entry name" value="5' to 3' exonuclease, C-terminal subdomain"/>
    <property type="match status" value="1"/>
</dbReference>
<feature type="compositionally biased region" description="Basic and acidic residues" evidence="13">
    <location>
        <begin position="312"/>
        <end position="325"/>
    </location>
</feature>
<dbReference type="Pfam" id="PF11799">
    <property type="entry name" value="IMS_C"/>
    <property type="match status" value="1"/>
</dbReference>
<dbReference type="Gene3D" id="3.30.70.270">
    <property type="match status" value="1"/>
</dbReference>
<keyword evidence="4" id="KW-0237">DNA synthesis</keyword>
<comment type="subcellular location">
    <subcellularLocation>
        <location evidence="1">Nucleus</location>
    </subcellularLocation>
</comment>
<name>A0A1Y2BGR2_9TREE</name>
<dbReference type="SUPFAM" id="SSF56672">
    <property type="entry name" value="DNA/RNA polymerases"/>
    <property type="match status" value="1"/>
</dbReference>
<comment type="caution">
    <text evidence="16">The sequence shown here is derived from an EMBL/GenBank/DDBJ whole genome shotgun (WGS) entry which is preliminary data.</text>
</comment>
<dbReference type="GO" id="GO:0046872">
    <property type="term" value="F:metal ion binding"/>
    <property type="evidence" value="ECO:0007669"/>
    <property type="project" value="UniProtKB-KW"/>
</dbReference>
<feature type="compositionally biased region" description="Basic and acidic residues" evidence="13">
    <location>
        <begin position="908"/>
        <end position="917"/>
    </location>
</feature>
<dbReference type="OrthoDB" id="427711at2759"/>
<evidence type="ECO:0000256" key="11">
    <source>
        <dbReference type="ARBA" id="ARBA00023204"/>
    </source>
</evidence>
<dbReference type="InterPro" id="IPR017961">
    <property type="entry name" value="DNA_pol_Y-fam_little_finger"/>
</dbReference>
<dbReference type="CDD" id="cd01701">
    <property type="entry name" value="PolY_Rev1"/>
    <property type="match status" value="1"/>
</dbReference>
<dbReference type="InterPro" id="IPR001126">
    <property type="entry name" value="UmuC"/>
</dbReference>
<feature type="compositionally biased region" description="Acidic residues" evidence="13">
    <location>
        <begin position="258"/>
        <end position="267"/>
    </location>
</feature>